<gene>
    <name evidence="3" type="ORF">GXY80_03790</name>
</gene>
<feature type="region of interest" description="Disordered" evidence="1">
    <location>
        <begin position="29"/>
        <end position="60"/>
    </location>
</feature>
<dbReference type="Pfam" id="PF00188">
    <property type="entry name" value="CAP"/>
    <property type="match status" value="1"/>
</dbReference>
<keyword evidence="3" id="KW-0378">Hydrolase</keyword>
<reference evidence="3" key="1">
    <citation type="journal article" date="2020" name="Biotechnol. Biofuels">
        <title>New insights from the biogas microbiome by comprehensive genome-resolved metagenomics of nearly 1600 species originating from multiple anaerobic digesters.</title>
        <authorList>
            <person name="Campanaro S."/>
            <person name="Treu L."/>
            <person name="Rodriguez-R L.M."/>
            <person name="Kovalovszki A."/>
            <person name="Ziels R.M."/>
            <person name="Maus I."/>
            <person name="Zhu X."/>
            <person name="Kougias P.G."/>
            <person name="Basile A."/>
            <person name="Luo G."/>
            <person name="Schluter A."/>
            <person name="Konstantinidis K.T."/>
            <person name="Angelidaki I."/>
        </authorList>
    </citation>
    <scope>NUCLEOTIDE SEQUENCE</scope>
    <source>
        <strain evidence="3">AS06rmzACSIP_7</strain>
    </source>
</reference>
<proteinExistence type="predicted"/>
<accession>A0A971RZS2</accession>
<name>A0A971RZS2_9BACT</name>
<reference evidence="3" key="2">
    <citation type="submission" date="2020-01" db="EMBL/GenBank/DDBJ databases">
        <authorList>
            <person name="Campanaro S."/>
        </authorList>
    </citation>
    <scope>NUCLEOTIDE SEQUENCE</scope>
    <source>
        <strain evidence="3">AS06rmzACSIP_7</strain>
    </source>
</reference>
<dbReference type="PROSITE" id="PS01009">
    <property type="entry name" value="CRISP_1"/>
    <property type="match status" value="1"/>
</dbReference>
<dbReference type="PROSITE" id="PS01010">
    <property type="entry name" value="CRISP_2"/>
    <property type="match status" value="1"/>
</dbReference>
<dbReference type="Gene3D" id="3.40.33.10">
    <property type="entry name" value="CAP"/>
    <property type="match status" value="1"/>
</dbReference>
<dbReference type="AlphaFoldDB" id="A0A971RZS2"/>
<dbReference type="FunFam" id="3.40.33.10:FF:000004">
    <property type="entry name" value="CAP, cysteine-rich secretory protein, antigen 5"/>
    <property type="match status" value="1"/>
</dbReference>
<dbReference type="EMBL" id="JAAYEE010000068">
    <property type="protein sequence ID" value="NLW34593.1"/>
    <property type="molecule type" value="Genomic_DNA"/>
</dbReference>
<feature type="domain" description="SCP" evidence="2">
    <location>
        <begin position="64"/>
        <end position="202"/>
    </location>
</feature>
<evidence type="ECO:0000256" key="1">
    <source>
        <dbReference type="SAM" id="MobiDB-lite"/>
    </source>
</evidence>
<dbReference type="PRINTS" id="PR00837">
    <property type="entry name" value="V5TPXLIKE"/>
</dbReference>
<sequence length="206" mass="22813">MVVFNIVSLHRETEGFACGIALKQTEANADTSRIAAQRSSSRRSSAGTARTTTGRSSGSQLTGREIRELLALHNKAREDVGVSPLRWSESLAIYAQQWADHLAATSCRMEHRPRSGKWKQQHGENLLIGTVGYHGVADAVEAWENEKIYYHGQVLNVSNWHASGHYTQVVWMNTKEIGCAKSECGDRVIVVCNYDPPGNVMGQKPY</sequence>
<dbReference type="InterPro" id="IPR018244">
    <property type="entry name" value="Allrgn_V5/Tpx1_CS"/>
</dbReference>
<dbReference type="SUPFAM" id="SSF55797">
    <property type="entry name" value="PR-1-like"/>
    <property type="match status" value="1"/>
</dbReference>
<dbReference type="InterPro" id="IPR035940">
    <property type="entry name" value="CAP_sf"/>
</dbReference>
<protein>
    <submittedName>
        <fullName evidence="3">Serine protease</fullName>
    </submittedName>
</protein>
<keyword evidence="3" id="KW-0645">Protease</keyword>
<dbReference type="InterPro" id="IPR014044">
    <property type="entry name" value="CAP_dom"/>
</dbReference>
<organism evidence="3 4">
    <name type="scientific">Syntrophorhabdus aromaticivorans</name>
    <dbReference type="NCBI Taxonomy" id="328301"/>
    <lineage>
        <taxon>Bacteria</taxon>
        <taxon>Pseudomonadati</taxon>
        <taxon>Thermodesulfobacteriota</taxon>
        <taxon>Syntrophorhabdia</taxon>
        <taxon>Syntrophorhabdales</taxon>
        <taxon>Syntrophorhabdaceae</taxon>
        <taxon>Syntrophorhabdus</taxon>
    </lineage>
</organism>
<dbReference type="InterPro" id="IPR001283">
    <property type="entry name" value="CRISP-related"/>
</dbReference>
<dbReference type="GO" id="GO:0005576">
    <property type="term" value="C:extracellular region"/>
    <property type="evidence" value="ECO:0007669"/>
    <property type="project" value="InterPro"/>
</dbReference>
<evidence type="ECO:0000313" key="4">
    <source>
        <dbReference type="Proteomes" id="UP000777265"/>
    </source>
</evidence>
<evidence type="ECO:0000259" key="2">
    <source>
        <dbReference type="SMART" id="SM00198"/>
    </source>
</evidence>
<dbReference type="GO" id="GO:0006508">
    <property type="term" value="P:proteolysis"/>
    <property type="evidence" value="ECO:0007669"/>
    <property type="project" value="UniProtKB-KW"/>
</dbReference>
<feature type="compositionally biased region" description="Low complexity" evidence="1">
    <location>
        <begin position="31"/>
        <end position="60"/>
    </location>
</feature>
<dbReference type="SMART" id="SM00198">
    <property type="entry name" value="SCP"/>
    <property type="match status" value="1"/>
</dbReference>
<evidence type="ECO:0000313" key="3">
    <source>
        <dbReference type="EMBL" id="NLW34593.1"/>
    </source>
</evidence>
<dbReference type="Proteomes" id="UP000777265">
    <property type="component" value="Unassembled WGS sequence"/>
</dbReference>
<comment type="caution">
    <text evidence="3">The sequence shown here is derived from an EMBL/GenBank/DDBJ whole genome shotgun (WGS) entry which is preliminary data.</text>
</comment>
<dbReference type="GO" id="GO:0008233">
    <property type="term" value="F:peptidase activity"/>
    <property type="evidence" value="ECO:0007669"/>
    <property type="project" value="UniProtKB-KW"/>
</dbReference>
<dbReference type="PANTHER" id="PTHR10334">
    <property type="entry name" value="CYSTEINE-RICH SECRETORY PROTEIN-RELATED"/>
    <property type="match status" value="1"/>
</dbReference>